<protein>
    <recommendedName>
        <fullName evidence="7">Late embryogenesis abundant protein LEA-2 subgroup domain-containing protein</fullName>
    </recommendedName>
</protein>
<organism evidence="8 9">
    <name type="scientific">Cannabis sativa</name>
    <name type="common">Hemp</name>
    <name type="synonym">Marijuana</name>
    <dbReference type="NCBI Taxonomy" id="3483"/>
    <lineage>
        <taxon>Eukaryota</taxon>
        <taxon>Viridiplantae</taxon>
        <taxon>Streptophyta</taxon>
        <taxon>Embryophyta</taxon>
        <taxon>Tracheophyta</taxon>
        <taxon>Spermatophyta</taxon>
        <taxon>Magnoliopsida</taxon>
        <taxon>eudicotyledons</taxon>
        <taxon>Gunneridae</taxon>
        <taxon>Pentapetalae</taxon>
        <taxon>rosids</taxon>
        <taxon>fabids</taxon>
        <taxon>Rosales</taxon>
        <taxon>Cannabaceae</taxon>
        <taxon>Cannabis</taxon>
    </lineage>
</organism>
<dbReference type="PANTHER" id="PTHR31234">
    <property type="entry name" value="LATE EMBRYOGENESIS ABUNDANT (LEA) HYDROXYPROLINE-RICH GLYCOPROTEIN FAMILY"/>
    <property type="match status" value="1"/>
</dbReference>
<dbReference type="InterPro" id="IPR004864">
    <property type="entry name" value="LEA_2"/>
</dbReference>
<dbReference type="GO" id="GO:0098542">
    <property type="term" value="P:defense response to other organism"/>
    <property type="evidence" value="ECO:0007669"/>
    <property type="project" value="InterPro"/>
</dbReference>
<dbReference type="PANTHER" id="PTHR31234:SF65">
    <property type="entry name" value="LATE EMBRYOGENESIS ABUNDANT PROTEIN, LEA_2 SUBGROUP"/>
    <property type="match status" value="1"/>
</dbReference>
<evidence type="ECO:0000259" key="7">
    <source>
        <dbReference type="Pfam" id="PF03168"/>
    </source>
</evidence>
<evidence type="ECO:0000256" key="6">
    <source>
        <dbReference type="SAM" id="Phobius"/>
    </source>
</evidence>
<keyword evidence="9" id="KW-1185">Reference proteome</keyword>
<evidence type="ECO:0000256" key="3">
    <source>
        <dbReference type="ARBA" id="ARBA00022989"/>
    </source>
</evidence>
<evidence type="ECO:0000256" key="2">
    <source>
        <dbReference type="ARBA" id="ARBA00022692"/>
    </source>
</evidence>
<feature type="domain" description="Late embryogenesis abundant protein LEA-2 subgroup" evidence="7">
    <location>
        <begin position="91"/>
        <end position="189"/>
    </location>
</feature>
<sequence length="218" mass="24273">MDEKNGEVVEPESATTQPPNNEHKFKRRMVVLGIIIAMIACLLLFIGLIFGLVILRAKAPILTLNKKNFNLQSFNSSSSSTSFDITFATQIRVRNPNFGPYRFENTTATFTNRGATVGHVIIPKAKVKGITTKKIDVIVSLSSSQLPNNADRTKELTAGSLTLVARATMSGKLKVMGLVKRKRVSNLNCNLVIDINKKKIKSLKCKIPFRDRRYRSHV</sequence>
<dbReference type="Gene3D" id="2.60.40.1820">
    <property type="match status" value="1"/>
</dbReference>
<evidence type="ECO:0000256" key="1">
    <source>
        <dbReference type="ARBA" id="ARBA00004167"/>
    </source>
</evidence>
<dbReference type="GO" id="GO:0016020">
    <property type="term" value="C:membrane"/>
    <property type="evidence" value="ECO:0007669"/>
    <property type="project" value="UniProtKB-SubCell"/>
</dbReference>
<evidence type="ECO:0000256" key="5">
    <source>
        <dbReference type="SAM" id="MobiDB-lite"/>
    </source>
</evidence>
<dbReference type="SUPFAM" id="SSF117070">
    <property type="entry name" value="LEA14-like"/>
    <property type="match status" value="1"/>
</dbReference>
<reference evidence="8 9" key="1">
    <citation type="journal article" date="2020" name="bioRxiv">
        <title>Sequence and annotation of 42 cannabis genomes reveals extensive copy number variation in cannabinoid synthesis and pathogen resistance genes.</title>
        <authorList>
            <person name="Mckernan K.J."/>
            <person name="Helbert Y."/>
            <person name="Kane L.T."/>
            <person name="Ebling H."/>
            <person name="Zhang L."/>
            <person name="Liu B."/>
            <person name="Eaton Z."/>
            <person name="Mclaughlin S."/>
            <person name="Kingan S."/>
            <person name="Baybayan P."/>
            <person name="Concepcion G."/>
            <person name="Jordan M."/>
            <person name="Riva A."/>
            <person name="Barbazuk W."/>
            <person name="Harkins T."/>
        </authorList>
    </citation>
    <scope>NUCLEOTIDE SEQUENCE [LARGE SCALE GENOMIC DNA]</scope>
    <source>
        <strain evidence="9">cv. Jamaican Lion 4</strain>
        <tissue evidence="8">Leaf</tissue>
    </source>
</reference>
<gene>
    <name evidence="8" type="ORF">G4B88_014906</name>
</gene>
<evidence type="ECO:0000313" key="8">
    <source>
        <dbReference type="EMBL" id="KAF4404450.1"/>
    </source>
</evidence>
<name>A0A7J6ICN6_CANSA</name>
<keyword evidence="3 6" id="KW-1133">Transmembrane helix</keyword>
<accession>A0A7J6ICN6</accession>
<comment type="subcellular location">
    <subcellularLocation>
        <location evidence="1">Membrane</location>
        <topology evidence="1">Single-pass membrane protein</topology>
    </subcellularLocation>
</comment>
<keyword evidence="2 6" id="KW-0812">Transmembrane</keyword>
<comment type="caution">
    <text evidence="8">The sequence shown here is derived from an EMBL/GenBank/DDBJ whole genome shotgun (WGS) entry which is preliminary data.</text>
</comment>
<evidence type="ECO:0000313" key="9">
    <source>
        <dbReference type="Proteomes" id="UP000583929"/>
    </source>
</evidence>
<dbReference type="AlphaFoldDB" id="A0A7J6ICN6"/>
<dbReference type="Proteomes" id="UP000583929">
    <property type="component" value="Unassembled WGS sequence"/>
</dbReference>
<dbReference type="EMBL" id="JAATIQ010000002">
    <property type="protein sequence ID" value="KAF4404450.1"/>
    <property type="molecule type" value="Genomic_DNA"/>
</dbReference>
<dbReference type="InterPro" id="IPR044839">
    <property type="entry name" value="NDR1-like"/>
</dbReference>
<feature type="transmembrane region" description="Helical" evidence="6">
    <location>
        <begin position="30"/>
        <end position="55"/>
    </location>
</feature>
<proteinExistence type="predicted"/>
<evidence type="ECO:0000256" key="4">
    <source>
        <dbReference type="ARBA" id="ARBA00023136"/>
    </source>
</evidence>
<dbReference type="Pfam" id="PF03168">
    <property type="entry name" value="LEA_2"/>
    <property type="match status" value="1"/>
</dbReference>
<feature type="region of interest" description="Disordered" evidence="5">
    <location>
        <begin position="1"/>
        <end position="21"/>
    </location>
</feature>
<keyword evidence="4 6" id="KW-0472">Membrane</keyword>